<dbReference type="EMBL" id="JAPQKI010000002">
    <property type="protein sequence ID" value="KAJ5110409.1"/>
    <property type="molecule type" value="Genomic_DNA"/>
</dbReference>
<evidence type="ECO:0000256" key="4">
    <source>
        <dbReference type="ARBA" id="ARBA00022692"/>
    </source>
</evidence>
<dbReference type="PRINTS" id="PR00171">
    <property type="entry name" value="SUGRTRNSPORT"/>
</dbReference>
<dbReference type="OrthoDB" id="6133115at2759"/>
<keyword evidence="4 7" id="KW-0812">Transmembrane</keyword>
<comment type="caution">
    <text evidence="9">The sequence shown here is derived from an EMBL/GenBank/DDBJ whole genome shotgun (WGS) entry which is preliminary data.</text>
</comment>
<gene>
    <name evidence="9" type="ORF">N7532_000944</name>
</gene>
<protein>
    <recommendedName>
        <fullName evidence="8">Major facilitator superfamily (MFS) profile domain-containing protein</fullName>
    </recommendedName>
</protein>
<organism evidence="9 10">
    <name type="scientific">Penicillium argentinense</name>
    <dbReference type="NCBI Taxonomy" id="1131581"/>
    <lineage>
        <taxon>Eukaryota</taxon>
        <taxon>Fungi</taxon>
        <taxon>Dikarya</taxon>
        <taxon>Ascomycota</taxon>
        <taxon>Pezizomycotina</taxon>
        <taxon>Eurotiomycetes</taxon>
        <taxon>Eurotiomycetidae</taxon>
        <taxon>Eurotiales</taxon>
        <taxon>Aspergillaceae</taxon>
        <taxon>Penicillium</taxon>
    </lineage>
</organism>
<feature type="transmembrane region" description="Helical" evidence="7">
    <location>
        <begin position="195"/>
        <end position="213"/>
    </location>
</feature>
<keyword evidence="6 7" id="KW-0472">Membrane</keyword>
<accession>A0A9W9G1I0</accession>
<dbReference type="PROSITE" id="PS50850">
    <property type="entry name" value="MFS"/>
    <property type="match status" value="1"/>
</dbReference>
<dbReference type="AlphaFoldDB" id="A0A9W9G1I0"/>
<feature type="transmembrane region" description="Helical" evidence="7">
    <location>
        <begin position="84"/>
        <end position="100"/>
    </location>
</feature>
<dbReference type="InterPro" id="IPR050360">
    <property type="entry name" value="MFS_Sugar_Transporters"/>
</dbReference>
<evidence type="ECO:0000256" key="5">
    <source>
        <dbReference type="ARBA" id="ARBA00022989"/>
    </source>
</evidence>
<dbReference type="InterPro" id="IPR036259">
    <property type="entry name" value="MFS_trans_sf"/>
</dbReference>
<dbReference type="InterPro" id="IPR005828">
    <property type="entry name" value="MFS_sugar_transport-like"/>
</dbReference>
<evidence type="ECO:0000313" key="10">
    <source>
        <dbReference type="Proteomes" id="UP001149074"/>
    </source>
</evidence>
<sequence>MWKHTFRGRALVFAVTACSCQAFLLLGYDQGVMSGLVGADNRFGRDFNHPDADMQGDIVALYDIGCIVGSILVFFIGEKFGRRWMLMAGGSIMVIGSIILATSTTIAQLIVGRIVTGIIIAGKRNKQFDSTSIPSRVCSGRHPRNASYPSGYSHYTGLMHSLADISKSIQEDLQGEKVTWRDFFSHGKLQNWRRMLLIVFIEIMQQFTGSNMINYYAPTVYESALHMSRNMSMILSGCTSLAYLVGATLPLFVMDRFGRRPLLMVSGAGLTLCFVMVAILLSFGRVQTAYGATAFIFLFQIFYGLGWLPVPWFYPSEISTTHLRSKSAAISSAVNWASVFVIVKITPIAIANINWRVFIVFAVLNFLWVPIIYFFYPETKGLELEDVNLLFAKGGFTGGVFSSRGRPVVPHQHAQEAGIEEKQQTGMIEDIRGS</sequence>
<dbReference type="InterPro" id="IPR020846">
    <property type="entry name" value="MFS_dom"/>
</dbReference>
<dbReference type="Gene3D" id="1.20.1250.20">
    <property type="entry name" value="MFS general substrate transporter like domains"/>
    <property type="match status" value="2"/>
</dbReference>
<keyword evidence="10" id="KW-1185">Reference proteome</keyword>
<dbReference type="PANTHER" id="PTHR48022:SF28">
    <property type="entry name" value="MAJOR FACILITATOR SUPERFAMILY (MFS) PROFILE DOMAIN-CONTAINING PROTEIN-RELATED"/>
    <property type="match status" value="1"/>
</dbReference>
<evidence type="ECO:0000256" key="1">
    <source>
        <dbReference type="ARBA" id="ARBA00004141"/>
    </source>
</evidence>
<keyword evidence="5 7" id="KW-1133">Transmembrane helix</keyword>
<comment type="subcellular location">
    <subcellularLocation>
        <location evidence="1">Membrane</location>
        <topology evidence="1">Multi-pass membrane protein</topology>
    </subcellularLocation>
</comment>
<dbReference type="GeneID" id="81352417"/>
<evidence type="ECO:0000259" key="8">
    <source>
        <dbReference type="PROSITE" id="PS50850"/>
    </source>
</evidence>
<evidence type="ECO:0000256" key="2">
    <source>
        <dbReference type="ARBA" id="ARBA00010992"/>
    </source>
</evidence>
<keyword evidence="3" id="KW-0813">Transport</keyword>
<feature type="transmembrane region" description="Helical" evidence="7">
    <location>
        <begin position="289"/>
        <end position="308"/>
    </location>
</feature>
<feature type="transmembrane region" description="Helical" evidence="7">
    <location>
        <begin position="261"/>
        <end position="283"/>
    </location>
</feature>
<dbReference type="InterPro" id="IPR003663">
    <property type="entry name" value="Sugar/inositol_transpt"/>
</dbReference>
<dbReference type="SUPFAM" id="SSF103473">
    <property type="entry name" value="MFS general substrate transporter"/>
    <property type="match status" value="2"/>
</dbReference>
<feature type="transmembrane region" description="Helical" evidence="7">
    <location>
        <begin position="58"/>
        <end position="77"/>
    </location>
</feature>
<name>A0A9W9G1I0_9EURO</name>
<feature type="transmembrane region" description="Helical" evidence="7">
    <location>
        <begin position="233"/>
        <end position="254"/>
    </location>
</feature>
<dbReference type="PROSITE" id="PS51257">
    <property type="entry name" value="PROKAR_LIPOPROTEIN"/>
    <property type="match status" value="1"/>
</dbReference>
<evidence type="ECO:0000256" key="6">
    <source>
        <dbReference type="ARBA" id="ARBA00023136"/>
    </source>
</evidence>
<dbReference type="RefSeq" id="XP_056478479.1">
    <property type="nucleotide sequence ID" value="XM_056613438.1"/>
</dbReference>
<evidence type="ECO:0000256" key="7">
    <source>
        <dbReference type="SAM" id="Phobius"/>
    </source>
</evidence>
<feature type="transmembrane region" description="Helical" evidence="7">
    <location>
        <begin position="329"/>
        <end position="351"/>
    </location>
</feature>
<comment type="similarity">
    <text evidence="2">Belongs to the major facilitator superfamily. Sugar transporter (TC 2.A.1.1) family.</text>
</comment>
<reference evidence="9" key="2">
    <citation type="journal article" date="2023" name="IMA Fungus">
        <title>Comparative genomic study of the Penicillium genus elucidates a diverse pangenome and 15 lateral gene transfer events.</title>
        <authorList>
            <person name="Petersen C."/>
            <person name="Sorensen T."/>
            <person name="Nielsen M.R."/>
            <person name="Sondergaard T.E."/>
            <person name="Sorensen J.L."/>
            <person name="Fitzpatrick D.A."/>
            <person name="Frisvad J.C."/>
            <person name="Nielsen K.L."/>
        </authorList>
    </citation>
    <scope>NUCLEOTIDE SEQUENCE</scope>
    <source>
        <strain evidence="9">IBT 30761</strain>
    </source>
</reference>
<dbReference type="PANTHER" id="PTHR48022">
    <property type="entry name" value="PLASTIDIC GLUCOSE TRANSPORTER 4"/>
    <property type="match status" value="1"/>
</dbReference>
<dbReference type="GO" id="GO:0005351">
    <property type="term" value="F:carbohydrate:proton symporter activity"/>
    <property type="evidence" value="ECO:0007669"/>
    <property type="project" value="TreeGrafter"/>
</dbReference>
<reference evidence="9" key="1">
    <citation type="submission" date="2022-11" db="EMBL/GenBank/DDBJ databases">
        <authorList>
            <person name="Petersen C."/>
        </authorList>
    </citation>
    <scope>NUCLEOTIDE SEQUENCE</scope>
    <source>
        <strain evidence="9">IBT 30761</strain>
    </source>
</reference>
<evidence type="ECO:0000313" key="9">
    <source>
        <dbReference type="EMBL" id="KAJ5110409.1"/>
    </source>
</evidence>
<feature type="domain" description="Major facilitator superfamily (MFS) profile" evidence="8">
    <location>
        <begin position="1"/>
        <end position="380"/>
    </location>
</feature>
<evidence type="ECO:0000256" key="3">
    <source>
        <dbReference type="ARBA" id="ARBA00022448"/>
    </source>
</evidence>
<proteinExistence type="inferred from homology"/>
<feature type="transmembrane region" description="Helical" evidence="7">
    <location>
        <begin position="357"/>
        <end position="376"/>
    </location>
</feature>
<dbReference type="Pfam" id="PF00083">
    <property type="entry name" value="Sugar_tr"/>
    <property type="match status" value="2"/>
</dbReference>
<dbReference type="Proteomes" id="UP001149074">
    <property type="component" value="Unassembled WGS sequence"/>
</dbReference>
<dbReference type="GO" id="GO:0016020">
    <property type="term" value="C:membrane"/>
    <property type="evidence" value="ECO:0007669"/>
    <property type="project" value="UniProtKB-SubCell"/>
</dbReference>